<dbReference type="Proteomes" id="UP000503540">
    <property type="component" value="Chromosome"/>
</dbReference>
<name>A0A6G9YEJ6_9NOCA</name>
<feature type="domain" description="Wadjet protein JetD C-terminal" evidence="1">
    <location>
        <begin position="201"/>
        <end position="280"/>
    </location>
</feature>
<dbReference type="KEGG" id="nah:F5544_18115"/>
<dbReference type="Pfam" id="PF09983">
    <property type="entry name" value="JetD_C"/>
    <property type="match status" value="1"/>
</dbReference>
<organism evidence="2 3">
    <name type="scientific">Nocardia arthritidis</name>
    <dbReference type="NCBI Taxonomy" id="228602"/>
    <lineage>
        <taxon>Bacteria</taxon>
        <taxon>Bacillati</taxon>
        <taxon>Actinomycetota</taxon>
        <taxon>Actinomycetes</taxon>
        <taxon>Mycobacteriales</taxon>
        <taxon>Nocardiaceae</taxon>
        <taxon>Nocardia</taxon>
    </lineage>
</organism>
<evidence type="ECO:0000313" key="2">
    <source>
        <dbReference type="EMBL" id="QIS11497.1"/>
    </source>
</evidence>
<dbReference type="EMBL" id="CP046172">
    <property type="protein sequence ID" value="QIS11497.1"/>
    <property type="molecule type" value="Genomic_DNA"/>
</dbReference>
<protein>
    <recommendedName>
        <fullName evidence="1">Wadjet protein JetD C-terminal domain-containing protein</fullName>
    </recommendedName>
</protein>
<dbReference type="AlphaFoldDB" id="A0A6G9YEJ6"/>
<evidence type="ECO:0000259" key="1">
    <source>
        <dbReference type="Pfam" id="PF09983"/>
    </source>
</evidence>
<evidence type="ECO:0000313" key="3">
    <source>
        <dbReference type="Proteomes" id="UP000503540"/>
    </source>
</evidence>
<dbReference type="InterPro" id="IPR024534">
    <property type="entry name" value="JetD_C"/>
</dbReference>
<reference evidence="2 3" key="1">
    <citation type="journal article" date="2019" name="ACS Chem. Biol.">
        <title>Identification and Mobilization of a Cryptic Antibiotic Biosynthesis Gene Locus from a Human-Pathogenic Nocardia Isolate.</title>
        <authorList>
            <person name="Herisse M."/>
            <person name="Ishida K."/>
            <person name="Porter J.L."/>
            <person name="Howden B."/>
            <person name="Hertweck C."/>
            <person name="Stinear T.P."/>
            <person name="Pidot S.J."/>
        </authorList>
    </citation>
    <scope>NUCLEOTIDE SEQUENCE [LARGE SCALE GENOMIC DNA]</scope>
    <source>
        <strain evidence="2 3">AUSMDU00012717</strain>
    </source>
</reference>
<proteinExistence type="predicted"/>
<sequence>MSRSIWRIRSYSTSCRWCVVNREPLLAAAIRDWIATHPTVRVPLREILGAAAAVDRTAAASVGWRTRIMAALTDLTESGDIRLPTTSWDRTALPALPSFVTRAVEPNDPPPSRERAVWHAELSWAAQLCDADVLTATEYRQLTDINAWLRRRTGTVIPMRERSLEIFGDEKVLDTVVLGRLFSPGRLTWELLQAFPCWPPVEQVVLGNAAWLIVENYTTYYSIARRARETDFDGRIIWGSGNQVATRLSALTGAPKPLRCWYFGDIDAGGFRVARSASRRAQLLGLPALEPARGLYRLALRHGNARVDKANSPNEDALIWIRDWVGGQLGRDLAESVRGRSRIVQEYVGRVLLAETSVVQWF</sequence>
<gene>
    <name evidence="2" type="ORF">F5544_18115</name>
</gene>
<accession>A0A6G9YEJ6</accession>
<keyword evidence="3" id="KW-1185">Reference proteome</keyword>